<dbReference type="Proteomes" id="UP000215914">
    <property type="component" value="Chromosome 15"/>
</dbReference>
<organism evidence="2 3">
    <name type="scientific">Helianthus annuus</name>
    <name type="common">Common sunflower</name>
    <dbReference type="NCBI Taxonomy" id="4232"/>
    <lineage>
        <taxon>Eukaryota</taxon>
        <taxon>Viridiplantae</taxon>
        <taxon>Streptophyta</taxon>
        <taxon>Embryophyta</taxon>
        <taxon>Tracheophyta</taxon>
        <taxon>Spermatophyta</taxon>
        <taxon>Magnoliopsida</taxon>
        <taxon>eudicotyledons</taxon>
        <taxon>Gunneridae</taxon>
        <taxon>Pentapetalae</taxon>
        <taxon>asterids</taxon>
        <taxon>campanulids</taxon>
        <taxon>Asterales</taxon>
        <taxon>Asteraceae</taxon>
        <taxon>Asteroideae</taxon>
        <taxon>Heliantheae alliance</taxon>
        <taxon>Heliantheae</taxon>
        <taxon>Helianthus</taxon>
    </lineage>
</organism>
<dbReference type="SUPFAM" id="SSF54001">
    <property type="entry name" value="Cysteine proteinases"/>
    <property type="match status" value="1"/>
</dbReference>
<feature type="domain" description="DUF7477" evidence="1">
    <location>
        <begin position="92"/>
        <end position="158"/>
    </location>
</feature>
<gene>
    <name evidence="2" type="ORF">HannXRQ_Chr15g0465241</name>
</gene>
<protein>
    <recommendedName>
        <fullName evidence="1">DUF7477 domain-containing protein</fullName>
    </recommendedName>
</protein>
<dbReference type="STRING" id="4232.A0A251S6B8"/>
<dbReference type="EMBL" id="CM007904">
    <property type="protein sequence ID" value="OTF93805.1"/>
    <property type="molecule type" value="Genomic_DNA"/>
</dbReference>
<evidence type="ECO:0000313" key="3">
    <source>
        <dbReference type="Proteomes" id="UP000215914"/>
    </source>
</evidence>
<dbReference type="InterPro" id="IPR038765">
    <property type="entry name" value="Papain-like_cys_pep_sf"/>
</dbReference>
<evidence type="ECO:0000259" key="1">
    <source>
        <dbReference type="Pfam" id="PF24289"/>
    </source>
</evidence>
<dbReference type="InParanoid" id="A0A251S6B8"/>
<accession>A0A251S6B8</accession>
<dbReference type="InterPro" id="IPR055900">
    <property type="entry name" value="DUF7477"/>
</dbReference>
<proteinExistence type="predicted"/>
<sequence>MLKMGDRFLFTSLPNYRLHQQLLLTLSGLLFKQLPKLQIKMLFLLQHAPSSGLISQKLLSQFSLDLEIRIDGGGSVVVLYSDGRVYLDRLGIDQRLAQHIHKGNEDGLLINSVAPCSNLWALIMDSCTGITSQIMQQWEKSCYIGVIACANNESSLVKGSISLLWQLREPNGQLLCPVALDSLTSEGMHKRWDAGYMITLTASTSNQAAFVLSIREENLQMIHRTHFALLCILAHMSRAMAVYASQSGANIRVKLIWINARCPRQPGCTECGYYVMKFMKEIAYEGVEILDNDNVGLGIF</sequence>
<feature type="domain" description="DUF7477" evidence="1">
    <location>
        <begin position="184"/>
        <end position="218"/>
    </location>
</feature>
<dbReference type="Pfam" id="PF24289">
    <property type="entry name" value="DUF7477"/>
    <property type="match status" value="2"/>
</dbReference>
<name>A0A251S6B8_HELAN</name>
<reference evidence="3" key="1">
    <citation type="journal article" date="2017" name="Nature">
        <title>The sunflower genome provides insights into oil metabolism, flowering and Asterid evolution.</title>
        <authorList>
            <person name="Badouin H."/>
            <person name="Gouzy J."/>
            <person name="Grassa C.J."/>
            <person name="Murat F."/>
            <person name="Staton S.E."/>
            <person name="Cottret L."/>
            <person name="Lelandais-Briere C."/>
            <person name="Owens G.L."/>
            <person name="Carrere S."/>
            <person name="Mayjonade B."/>
            <person name="Legrand L."/>
            <person name="Gill N."/>
            <person name="Kane N.C."/>
            <person name="Bowers J.E."/>
            <person name="Hubner S."/>
            <person name="Bellec A."/>
            <person name="Berard A."/>
            <person name="Berges H."/>
            <person name="Blanchet N."/>
            <person name="Boniface M.C."/>
            <person name="Brunel D."/>
            <person name="Catrice O."/>
            <person name="Chaidir N."/>
            <person name="Claudel C."/>
            <person name="Donnadieu C."/>
            <person name="Faraut T."/>
            <person name="Fievet G."/>
            <person name="Helmstetter N."/>
            <person name="King M."/>
            <person name="Knapp S.J."/>
            <person name="Lai Z."/>
            <person name="Le Paslier M.C."/>
            <person name="Lippi Y."/>
            <person name="Lorenzon L."/>
            <person name="Mandel J.R."/>
            <person name="Marage G."/>
            <person name="Marchand G."/>
            <person name="Marquand E."/>
            <person name="Bret-Mestries E."/>
            <person name="Morien E."/>
            <person name="Nambeesan S."/>
            <person name="Nguyen T."/>
            <person name="Pegot-Espagnet P."/>
            <person name="Pouilly N."/>
            <person name="Raftis F."/>
            <person name="Sallet E."/>
            <person name="Schiex T."/>
            <person name="Thomas J."/>
            <person name="Vandecasteele C."/>
            <person name="Vares D."/>
            <person name="Vear F."/>
            <person name="Vautrin S."/>
            <person name="Crespi M."/>
            <person name="Mangin B."/>
            <person name="Burke J.M."/>
            <person name="Salse J."/>
            <person name="Munos S."/>
            <person name="Vincourt P."/>
            <person name="Rieseberg L.H."/>
            <person name="Langlade N.B."/>
        </authorList>
    </citation>
    <scope>NUCLEOTIDE SEQUENCE [LARGE SCALE GENOMIC DNA]</scope>
    <source>
        <strain evidence="3">cv. SF193</strain>
    </source>
</reference>
<keyword evidence="3" id="KW-1185">Reference proteome</keyword>
<evidence type="ECO:0000313" key="2">
    <source>
        <dbReference type="EMBL" id="OTF93805.1"/>
    </source>
</evidence>
<dbReference type="AlphaFoldDB" id="A0A251S6B8"/>